<sequence length="119" mass="12483">MAAGVSRLLRGGTKSAARLRTRALHAHPPKAAPQGPCQALCLLSTPCQGPSAHLLTLGTPEWVFVCAPGAGWAEPRSKSWTEISPLGPGAARRTAHLVGGRSLFCRWPVLLSGSELGPW</sequence>
<evidence type="ECO:0000313" key="1">
    <source>
        <dbReference type="EMBL" id="CAI9152989.1"/>
    </source>
</evidence>
<accession>A0ABN8XUD9</accession>
<dbReference type="Proteomes" id="UP001176941">
    <property type="component" value="Chromosome 10"/>
</dbReference>
<gene>
    <name evidence="1" type="ORF">MRATA1EN1_LOCUS1951</name>
</gene>
<organism evidence="1 2">
    <name type="scientific">Rangifer tarandus platyrhynchus</name>
    <name type="common">Svalbard reindeer</name>
    <dbReference type="NCBI Taxonomy" id="3082113"/>
    <lineage>
        <taxon>Eukaryota</taxon>
        <taxon>Metazoa</taxon>
        <taxon>Chordata</taxon>
        <taxon>Craniata</taxon>
        <taxon>Vertebrata</taxon>
        <taxon>Euteleostomi</taxon>
        <taxon>Mammalia</taxon>
        <taxon>Eutheria</taxon>
        <taxon>Laurasiatheria</taxon>
        <taxon>Artiodactyla</taxon>
        <taxon>Ruminantia</taxon>
        <taxon>Pecora</taxon>
        <taxon>Cervidae</taxon>
        <taxon>Odocoileinae</taxon>
        <taxon>Rangifer</taxon>
    </lineage>
</organism>
<evidence type="ECO:0000313" key="2">
    <source>
        <dbReference type="Proteomes" id="UP001176941"/>
    </source>
</evidence>
<keyword evidence="2" id="KW-1185">Reference proteome</keyword>
<name>A0ABN8XUD9_RANTA</name>
<protein>
    <submittedName>
        <fullName evidence="1">Uncharacterized protein</fullName>
    </submittedName>
</protein>
<proteinExistence type="predicted"/>
<reference evidence="1" key="1">
    <citation type="submission" date="2023-04" db="EMBL/GenBank/DDBJ databases">
        <authorList>
            <consortium name="ELIXIR-Norway"/>
        </authorList>
    </citation>
    <scope>NUCLEOTIDE SEQUENCE [LARGE SCALE GENOMIC DNA]</scope>
</reference>
<dbReference type="EMBL" id="OX459946">
    <property type="protein sequence ID" value="CAI9152989.1"/>
    <property type="molecule type" value="Genomic_DNA"/>
</dbReference>